<keyword evidence="1" id="KW-0472">Membrane</keyword>
<evidence type="ECO:0000313" key="2">
    <source>
        <dbReference type="EMBL" id="GAA4715362.1"/>
    </source>
</evidence>
<dbReference type="RefSeq" id="WP_345523158.1">
    <property type="nucleotide sequence ID" value="NZ_BAABKM010000003.1"/>
</dbReference>
<name>A0ABP8XV37_9ACTN</name>
<dbReference type="Proteomes" id="UP001499974">
    <property type="component" value="Unassembled WGS sequence"/>
</dbReference>
<keyword evidence="1" id="KW-0812">Transmembrane</keyword>
<dbReference type="EMBL" id="BAABKM010000003">
    <property type="protein sequence ID" value="GAA4715362.1"/>
    <property type="molecule type" value="Genomic_DNA"/>
</dbReference>
<accession>A0ABP8XV37</accession>
<feature type="transmembrane region" description="Helical" evidence="1">
    <location>
        <begin position="17"/>
        <end position="37"/>
    </location>
</feature>
<evidence type="ECO:0000256" key="1">
    <source>
        <dbReference type="SAM" id="Phobius"/>
    </source>
</evidence>
<evidence type="ECO:0000313" key="3">
    <source>
        <dbReference type="Proteomes" id="UP001499974"/>
    </source>
</evidence>
<keyword evidence="3" id="KW-1185">Reference proteome</keyword>
<keyword evidence="1" id="KW-1133">Transmembrane helix</keyword>
<feature type="transmembrane region" description="Helical" evidence="1">
    <location>
        <begin position="77"/>
        <end position="109"/>
    </location>
</feature>
<sequence length="118" mass="12224">MSEEILSAERAKGIRRLLYVILGFTVVLVVLGLPLVLGDYVRYGIIVIGVAVVLAVLGGLALQAVRGGTEKAKPLTIVTGVATIVLSVPLIPIWIGLLTAVTGIGLLVVTVAPERDAS</sequence>
<evidence type="ECO:0008006" key="4">
    <source>
        <dbReference type="Google" id="ProtNLM"/>
    </source>
</evidence>
<comment type="caution">
    <text evidence="2">The sequence shown here is derived from an EMBL/GenBank/DDBJ whole genome shotgun (WGS) entry which is preliminary data.</text>
</comment>
<reference evidence="3" key="1">
    <citation type="journal article" date="2019" name="Int. J. Syst. Evol. Microbiol.">
        <title>The Global Catalogue of Microorganisms (GCM) 10K type strain sequencing project: providing services to taxonomists for standard genome sequencing and annotation.</title>
        <authorList>
            <consortium name="The Broad Institute Genomics Platform"/>
            <consortium name="The Broad Institute Genome Sequencing Center for Infectious Disease"/>
            <person name="Wu L."/>
            <person name="Ma J."/>
        </authorList>
    </citation>
    <scope>NUCLEOTIDE SEQUENCE [LARGE SCALE GENOMIC DNA]</scope>
    <source>
        <strain evidence="3">JCM 18531</strain>
    </source>
</reference>
<protein>
    <recommendedName>
        <fullName evidence="4">Integral membrane protein</fullName>
    </recommendedName>
</protein>
<organism evidence="2 3">
    <name type="scientific">Nocardioides conyzicola</name>
    <dbReference type="NCBI Taxonomy" id="1651781"/>
    <lineage>
        <taxon>Bacteria</taxon>
        <taxon>Bacillati</taxon>
        <taxon>Actinomycetota</taxon>
        <taxon>Actinomycetes</taxon>
        <taxon>Propionibacteriales</taxon>
        <taxon>Nocardioidaceae</taxon>
        <taxon>Nocardioides</taxon>
    </lineage>
</organism>
<gene>
    <name evidence="2" type="ORF">GCM10023349_38560</name>
</gene>
<feature type="transmembrane region" description="Helical" evidence="1">
    <location>
        <begin position="43"/>
        <end position="65"/>
    </location>
</feature>
<proteinExistence type="predicted"/>